<name>A0A3N0F2Z6_SINP1</name>
<keyword evidence="1" id="KW-0732">Signal</keyword>
<accession>A0A3N0F2Z6</accession>
<comment type="caution">
    <text evidence="2">The sequence shown here is derived from an EMBL/GenBank/DDBJ whole genome shotgun (WGS) entry which is preliminary data.</text>
</comment>
<evidence type="ECO:0000256" key="1">
    <source>
        <dbReference type="SAM" id="SignalP"/>
    </source>
</evidence>
<gene>
    <name evidence="2" type="ORF">ED312_01435</name>
</gene>
<feature type="chain" id="PRO_5017922097" description="DUF4142 domain-containing protein" evidence="1">
    <location>
        <begin position="23"/>
        <end position="179"/>
    </location>
</feature>
<dbReference type="PROSITE" id="PS51257">
    <property type="entry name" value="PROKAR_LIPOPROTEIN"/>
    <property type="match status" value="1"/>
</dbReference>
<dbReference type="Proteomes" id="UP000267469">
    <property type="component" value="Unassembled WGS sequence"/>
</dbReference>
<keyword evidence="3" id="KW-1185">Reference proteome</keyword>
<feature type="signal peptide" evidence="1">
    <location>
        <begin position="1"/>
        <end position="22"/>
    </location>
</feature>
<proteinExistence type="predicted"/>
<evidence type="ECO:0000313" key="2">
    <source>
        <dbReference type="EMBL" id="RNL94510.1"/>
    </source>
</evidence>
<dbReference type="RefSeq" id="WP_123214220.1">
    <property type="nucleotide sequence ID" value="NZ_RJTM01000005.1"/>
</dbReference>
<sequence length="179" mass="20785">MKSTAKTLLLLFTGLIFLSCHQTSPREDLEITVLNANLVTSRYIPSFFEELRELEKQGRITVFKNGEMKKGTAVEYIMQNTIAPVDESIKKVEELKLKDDTEDLIAASREVLQYGKEIFENEYRNIAEMLDANRSQAEIDSAIHKLFKDHDREMEKKLRHLNQLAVPYAKKHDIPLNFR</sequence>
<protein>
    <recommendedName>
        <fullName evidence="4">DUF4142 domain-containing protein</fullName>
    </recommendedName>
</protein>
<dbReference type="AlphaFoldDB" id="A0A3N0F2Z6"/>
<organism evidence="2 3">
    <name type="scientific">Sinomicrobium pectinilyticum</name>
    <dbReference type="NCBI Taxonomy" id="1084421"/>
    <lineage>
        <taxon>Bacteria</taxon>
        <taxon>Pseudomonadati</taxon>
        <taxon>Bacteroidota</taxon>
        <taxon>Flavobacteriia</taxon>
        <taxon>Flavobacteriales</taxon>
        <taxon>Flavobacteriaceae</taxon>
        <taxon>Sinomicrobium</taxon>
    </lineage>
</organism>
<evidence type="ECO:0000313" key="3">
    <source>
        <dbReference type="Proteomes" id="UP000267469"/>
    </source>
</evidence>
<reference evidence="2 3" key="1">
    <citation type="submission" date="2018-10" db="EMBL/GenBank/DDBJ databases">
        <title>Sinomicrobium pectinilyticum sp. nov., a pectinase-producing bacterium isolated from alkaline and saline soil, and emended description of the genus Sinomicrobium.</title>
        <authorList>
            <person name="Cheng B."/>
            <person name="Li C."/>
            <person name="Lai Q."/>
            <person name="Du M."/>
            <person name="Shao Z."/>
            <person name="Xu P."/>
            <person name="Yang C."/>
        </authorList>
    </citation>
    <scope>NUCLEOTIDE SEQUENCE [LARGE SCALE GENOMIC DNA]</scope>
    <source>
        <strain evidence="2 3">5DNS001</strain>
    </source>
</reference>
<evidence type="ECO:0008006" key="4">
    <source>
        <dbReference type="Google" id="ProtNLM"/>
    </source>
</evidence>
<dbReference type="EMBL" id="RJTM01000005">
    <property type="protein sequence ID" value="RNL94510.1"/>
    <property type="molecule type" value="Genomic_DNA"/>
</dbReference>
<dbReference type="OrthoDB" id="1191109at2"/>